<dbReference type="Proteomes" id="UP000297649">
    <property type="component" value="Unassembled WGS sequence"/>
</dbReference>
<evidence type="ECO:0000313" key="2">
    <source>
        <dbReference type="EMBL" id="TGN13447.1"/>
    </source>
</evidence>
<sequence>MNIYKKDNEILVSLNGCPSGWQILGFDPLITDENKDFVIGFNNGKATFNLTAINAKIQADKEKEINRLKSEIILYAESISNDGVSFLNKKFQARETDLNRMNLAISKVSLGGTFLGAWRAFDNTWVEMSIEQLTQLALLAASLWENNFKKSRIIIDLLSEMTIEDLKNYNIQAAWDAIN</sequence>
<organism evidence="2 3">
    <name type="scientific">Leptospira bandrabouensis</name>
    <dbReference type="NCBI Taxonomy" id="2484903"/>
    <lineage>
        <taxon>Bacteria</taxon>
        <taxon>Pseudomonadati</taxon>
        <taxon>Spirochaetota</taxon>
        <taxon>Spirochaetia</taxon>
        <taxon>Leptospirales</taxon>
        <taxon>Leptospiraceae</taxon>
        <taxon>Leptospira</taxon>
    </lineage>
</organism>
<accession>A0A6H3NP07</accession>
<comment type="caution">
    <text evidence="2">The sequence shown here is derived from an EMBL/GenBank/DDBJ whole genome shotgun (WGS) entry which is preliminary data.</text>
</comment>
<evidence type="ECO:0000259" key="1">
    <source>
        <dbReference type="Pfam" id="PF14301"/>
    </source>
</evidence>
<keyword evidence="3" id="KW-1185">Reference proteome</keyword>
<name>A0A6H3NP07_9LEPT</name>
<dbReference type="InterPro" id="IPR025484">
    <property type="entry name" value="DUF4376"/>
</dbReference>
<evidence type="ECO:0000313" key="3">
    <source>
        <dbReference type="Proteomes" id="UP000297649"/>
    </source>
</evidence>
<dbReference type="EMBL" id="RQHU01000014">
    <property type="protein sequence ID" value="TGN13447.1"/>
    <property type="molecule type" value="Genomic_DNA"/>
</dbReference>
<reference evidence="2" key="1">
    <citation type="journal article" date="2019" name="PLoS Negl. Trop. Dis.">
        <title>Revisiting the worldwide diversity of Leptospira species in the environment.</title>
        <authorList>
            <person name="Vincent A.T."/>
            <person name="Schiettekatte O."/>
            <person name="Bourhy P."/>
            <person name="Veyrier F.J."/>
            <person name="Picardeau M."/>
        </authorList>
    </citation>
    <scope>NUCLEOTIDE SEQUENCE [LARGE SCALE GENOMIC DNA]</scope>
    <source>
        <strain evidence="2">201601109</strain>
    </source>
</reference>
<proteinExistence type="predicted"/>
<dbReference type="Pfam" id="PF14301">
    <property type="entry name" value="DUF4376"/>
    <property type="match status" value="1"/>
</dbReference>
<feature type="domain" description="DUF4376" evidence="1">
    <location>
        <begin position="68"/>
        <end position="160"/>
    </location>
</feature>
<gene>
    <name evidence="2" type="ORF">EHR08_11320</name>
</gene>
<dbReference type="AlphaFoldDB" id="A0A6H3NP07"/>
<dbReference type="RefSeq" id="WP_135771159.1">
    <property type="nucleotide sequence ID" value="NZ_RQHU01000014.1"/>
</dbReference>
<protein>
    <submittedName>
        <fullName evidence="2">DUF4376 domain-containing protein</fullName>
    </submittedName>
</protein>